<protein>
    <submittedName>
        <fullName evidence="1">Uncharacterized protein</fullName>
    </submittedName>
</protein>
<reference evidence="1 2" key="1">
    <citation type="journal article" date="2019" name="Commun. Biol.">
        <title>The bagworm genome reveals a unique fibroin gene that provides high tensile strength.</title>
        <authorList>
            <person name="Kono N."/>
            <person name="Nakamura H."/>
            <person name="Ohtoshi R."/>
            <person name="Tomita M."/>
            <person name="Numata K."/>
            <person name="Arakawa K."/>
        </authorList>
    </citation>
    <scope>NUCLEOTIDE SEQUENCE [LARGE SCALE GENOMIC DNA]</scope>
</reference>
<comment type="caution">
    <text evidence="1">The sequence shown here is derived from an EMBL/GenBank/DDBJ whole genome shotgun (WGS) entry which is preliminary data.</text>
</comment>
<keyword evidence="2" id="KW-1185">Reference proteome</keyword>
<organism evidence="1 2">
    <name type="scientific">Eumeta variegata</name>
    <name type="common">Bagworm moth</name>
    <name type="synonym">Eumeta japonica</name>
    <dbReference type="NCBI Taxonomy" id="151549"/>
    <lineage>
        <taxon>Eukaryota</taxon>
        <taxon>Metazoa</taxon>
        <taxon>Ecdysozoa</taxon>
        <taxon>Arthropoda</taxon>
        <taxon>Hexapoda</taxon>
        <taxon>Insecta</taxon>
        <taxon>Pterygota</taxon>
        <taxon>Neoptera</taxon>
        <taxon>Endopterygota</taxon>
        <taxon>Lepidoptera</taxon>
        <taxon>Glossata</taxon>
        <taxon>Ditrysia</taxon>
        <taxon>Tineoidea</taxon>
        <taxon>Psychidae</taxon>
        <taxon>Oiketicinae</taxon>
        <taxon>Eumeta</taxon>
    </lineage>
</organism>
<dbReference type="EMBL" id="BGZK01000123">
    <property type="protein sequence ID" value="GBP20886.1"/>
    <property type="molecule type" value="Genomic_DNA"/>
</dbReference>
<evidence type="ECO:0000313" key="1">
    <source>
        <dbReference type="EMBL" id="GBP20886.1"/>
    </source>
</evidence>
<name>A0A4C1U4X4_EUMVA</name>
<accession>A0A4C1U4X4</accession>
<dbReference type="Proteomes" id="UP000299102">
    <property type="component" value="Unassembled WGS sequence"/>
</dbReference>
<evidence type="ECO:0000313" key="2">
    <source>
        <dbReference type="Proteomes" id="UP000299102"/>
    </source>
</evidence>
<dbReference type="AlphaFoldDB" id="A0A4C1U4X4"/>
<sequence length="114" mass="12411">MKVQPNFIHIPDEGYTGRGSPRGRAVELADSASGGARPRRPPSPPCHILFARVALVAGDILKPCNHETRSGDIFIWGIKKYHKQARGAFISADVDGQESGPKYSYLLGGKVKNR</sequence>
<gene>
    <name evidence="1" type="ORF">EVAR_80705_1</name>
</gene>
<proteinExistence type="predicted"/>